<dbReference type="AlphaFoldDB" id="A0AAW4NS16"/>
<comment type="caution">
    <text evidence="3">The sequence shown here is derived from an EMBL/GenBank/DDBJ whole genome shotgun (WGS) entry which is preliminary data.</text>
</comment>
<dbReference type="InterPro" id="IPR052734">
    <property type="entry name" value="Nod_factor_acetyltransferase"/>
</dbReference>
<keyword evidence="1" id="KW-0472">Membrane</keyword>
<feature type="domain" description="Acyltransferase 3" evidence="2">
    <location>
        <begin position="7"/>
        <end position="88"/>
    </location>
</feature>
<sequence length="100" mass="11286">MNHIHYNYIDRLKGLAIILVVIGHILSFSMMGGKNPINTVITSFHMPLFMFLSGLVIKEPKIGKKLLARFLQLLAPFLVVGLLFNLCINDTFESFFANGF</sequence>
<evidence type="ECO:0000313" key="4">
    <source>
        <dbReference type="Proteomes" id="UP001196873"/>
    </source>
</evidence>
<accession>A0AAW4NS16</accession>
<dbReference type="InterPro" id="IPR002656">
    <property type="entry name" value="Acyl_transf_3_dom"/>
</dbReference>
<dbReference type="PANTHER" id="PTHR37312">
    <property type="entry name" value="MEMBRANE-BOUND ACYLTRANSFERASE YKRP-RELATED"/>
    <property type="match status" value="1"/>
</dbReference>
<evidence type="ECO:0000313" key="3">
    <source>
        <dbReference type="EMBL" id="MBW4866962.1"/>
    </source>
</evidence>
<gene>
    <name evidence="3" type="ORF">KZY68_13330</name>
</gene>
<keyword evidence="3" id="KW-0808">Transferase</keyword>
<reference evidence="3" key="1">
    <citation type="submission" date="2021-07" db="EMBL/GenBank/DDBJ databases">
        <title>Genomic diversity and antimicrobial resistance of Prevotella spp. isolated from chronic lung disease airways.</title>
        <authorList>
            <person name="Webb K.A."/>
            <person name="Olagoke O.S."/>
            <person name="Baird T."/>
            <person name="Neill J."/>
            <person name="Pham A."/>
            <person name="Wells T.J."/>
            <person name="Ramsay K.A."/>
            <person name="Bell S.C."/>
            <person name="Sarovich D.S."/>
            <person name="Price E.P."/>
        </authorList>
    </citation>
    <scope>NUCLEOTIDE SEQUENCE</scope>
    <source>
        <strain evidence="3">SCHI0047.S.3</strain>
    </source>
</reference>
<dbReference type="PANTHER" id="PTHR37312:SF1">
    <property type="entry name" value="MEMBRANE-BOUND ACYLTRANSFERASE YKRP-RELATED"/>
    <property type="match status" value="1"/>
</dbReference>
<feature type="transmembrane region" description="Helical" evidence="1">
    <location>
        <begin position="37"/>
        <end position="57"/>
    </location>
</feature>
<feature type="transmembrane region" description="Helical" evidence="1">
    <location>
        <begin position="12"/>
        <end position="31"/>
    </location>
</feature>
<dbReference type="EMBL" id="JAHXRF010000029">
    <property type="protein sequence ID" value="MBW4866962.1"/>
    <property type="molecule type" value="Genomic_DNA"/>
</dbReference>
<keyword evidence="3" id="KW-0012">Acyltransferase</keyword>
<feature type="transmembrane region" description="Helical" evidence="1">
    <location>
        <begin position="66"/>
        <end position="86"/>
    </location>
</feature>
<organism evidence="3 4">
    <name type="scientific">Segatella salivae</name>
    <dbReference type="NCBI Taxonomy" id="228604"/>
    <lineage>
        <taxon>Bacteria</taxon>
        <taxon>Pseudomonadati</taxon>
        <taxon>Bacteroidota</taxon>
        <taxon>Bacteroidia</taxon>
        <taxon>Bacteroidales</taxon>
        <taxon>Prevotellaceae</taxon>
        <taxon>Segatella</taxon>
    </lineage>
</organism>
<dbReference type="Pfam" id="PF01757">
    <property type="entry name" value="Acyl_transf_3"/>
    <property type="match status" value="1"/>
</dbReference>
<dbReference type="GO" id="GO:0016747">
    <property type="term" value="F:acyltransferase activity, transferring groups other than amino-acyl groups"/>
    <property type="evidence" value="ECO:0007669"/>
    <property type="project" value="InterPro"/>
</dbReference>
<proteinExistence type="predicted"/>
<protein>
    <submittedName>
        <fullName evidence="3">Acyltransferase family protein</fullName>
    </submittedName>
</protein>
<evidence type="ECO:0000256" key="1">
    <source>
        <dbReference type="SAM" id="Phobius"/>
    </source>
</evidence>
<keyword evidence="1" id="KW-1133">Transmembrane helix</keyword>
<name>A0AAW4NS16_9BACT</name>
<evidence type="ECO:0000259" key="2">
    <source>
        <dbReference type="Pfam" id="PF01757"/>
    </source>
</evidence>
<dbReference type="Proteomes" id="UP001196873">
    <property type="component" value="Unassembled WGS sequence"/>
</dbReference>
<keyword evidence="1" id="KW-0812">Transmembrane</keyword>